<evidence type="ECO:0000256" key="9">
    <source>
        <dbReference type="ARBA" id="ARBA00023136"/>
    </source>
</evidence>
<dbReference type="Proteomes" id="UP001159042">
    <property type="component" value="Unassembled WGS sequence"/>
</dbReference>
<dbReference type="GO" id="GO:0015031">
    <property type="term" value="P:protein transport"/>
    <property type="evidence" value="ECO:0007669"/>
    <property type="project" value="UniProtKB-KW"/>
</dbReference>
<keyword evidence="8 10" id="KW-1133">Transmembrane helix</keyword>
<dbReference type="PANTHER" id="PTHR14995:SF2">
    <property type="entry name" value="PROTEIN AMNIONLESS"/>
    <property type="match status" value="1"/>
</dbReference>
<evidence type="ECO:0000256" key="3">
    <source>
        <dbReference type="ARBA" id="ARBA00022448"/>
    </source>
</evidence>
<evidence type="ECO:0000256" key="2">
    <source>
        <dbReference type="ARBA" id="ARBA00021200"/>
    </source>
</evidence>
<dbReference type="GO" id="GO:0030139">
    <property type="term" value="C:endocytic vesicle"/>
    <property type="evidence" value="ECO:0007669"/>
    <property type="project" value="TreeGrafter"/>
</dbReference>
<evidence type="ECO:0000256" key="1">
    <source>
        <dbReference type="ARBA" id="ARBA00004251"/>
    </source>
</evidence>
<keyword evidence="4" id="KW-1003">Cell membrane</keyword>
<reference evidence="11 12" key="1">
    <citation type="journal article" date="2023" name="Insect Mol. Biol.">
        <title>Genome sequencing provides insights into the evolution of gene families encoding plant cell wall-degrading enzymes in longhorned beetles.</title>
        <authorList>
            <person name="Shin N.R."/>
            <person name="Okamura Y."/>
            <person name="Kirsch R."/>
            <person name="Pauchet Y."/>
        </authorList>
    </citation>
    <scope>NUCLEOTIDE SEQUENCE [LARGE SCALE GENOMIC DNA]</scope>
    <source>
        <strain evidence="11">EAD_L_NR</strain>
    </source>
</reference>
<evidence type="ECO:0000313" key="11">
    <source>
        <dbReference type="EMBL" id="KAJ8911324.1"/>
    </source>
</evidence>
<keyword evidence="6" id="KW-0732">Signal</keyword>
<dbReference type="InterPro" id="IPR026112">
    <property type="entry name" value="AMN"/>
</dbReference>
<sequence>MSGQRSMCCVRPATKTWKHDSDVLNPDHWVGGKPGEDCEGFDMSNISRTFLVIDHLSAKEIVLPKDVTIYLPPGTEIDFRENDPGILNCVRLKKNFYSYAWIDPENWLVDHSENLAIPHLERIPCDHDDVVFPKGWKSSLCFGIYRFKLRLKSFKFGEDYLTNWDLRSKIEDIHILPIGSRNMFIDGKSCDDRTGCVCTETVDDTPCLFIEQVEQFPCLDPITPIGFCTKMCGAVITVRDLTSQYFLTHFTIDKIQDALAGYSSHTHVSKVLNGTRALIQIVFTEKEFSGTSLDEAKAFDSMLLSDYSFGVSRTVLTSSGPLFIQGEATRTALSMVFGSLCGVLLVFALIFFINSSSFKRLNLNRYSFTSRPLVGFLAKYENTENEGLIFERASMGGSVISLEKSFDNPMFGEASTASTSYDTFTNVPEGKAAVSEISLENPMYDITSLNETASEVKTEEENQLVNLTRSEE</sequence>
<evidence type="ECO:0000256" key="10">
    <source>
        <dbReference type="SAM" id="Phobius"/>
    </source>
</evidence>
<dbReference type="AlphaFoldDB" id="A0AAV8VAT8"/>
<dbReference type="GO" id="GO:0006898">
    <property type="term" value="P:receptor-mediated endocytosis"/>
    <property type="evidence" value="ECO:0007669"/>
    <property type="project" value="TreeGrafter"/>
</dbReference>
<evidence type="ECO:0000256" key="7">
    <source>
        <dbReference type="ARBA" id="ARBA00022927"/>
    </source>
</evidence>
<name>A0AAV8VAT8_9CUCU</name>
<proteinExistence type="predicted"/>
<gene>
    <name evidence="11" type="ORF">NQ315_017020</name>
</gene>
<keyword evidence="7" id="KW-0653">Protein transport</keyword>
<accession>A0AAV8VAT8</accession>
<comment type="caution">
    <text evidence="11">The sequence shown here is derived from an EMBL/GenBank/DDBJ whole genome shotgun (WGS) entry which is preliminary data.</text>
</comment>
<dbReference type="GO" id="GO:0016324">
    <property type="term" value="C:apical plasma membrane"/>
    <property type="evidence" value="ECO:0007669"/>
    <property type="project" value="TreeGrafter"/>
</dbReference>
<evidence type="ECO:0000313" key="12">
    <source>
        <dbReference type="Proteomes" id="UP001159042"/>
    </source>
</evidence>
<evidence type="ECO:0000256" key="8">
    <source>
        <dbReference type="ARBA" id="ARBA00022989"/>
    </source>
</evidence>
<feature type="transmembrane region" description="Helical" evidence="10">
    <location>
        <begin position="332"/>
        <end position="353"/>
    </location>
</feature>
<keyword evidence="3" id="KW-0813">Transport</keyword>
<dbReference type="PANTHER" id="PTHR14995">
    <property type="entry name" value="AMNIONLESS"/>
    <property type="match status" value="1"/>
</dbReference>
<keyword evidence="12" id="KW-1185">Reference proteome</keyword>
<comment type="subcellular location">
    <subcellularLocation>
        <location evidence="1">Cell membrane</location>
        <topology evidence="1">Single-pass type I membrane protein</topology>
    </subcellularLocation>
</comment>
<organism evidence="11 12">
    <name type="scientific">Exocentrus adspersus</name>
    <dbReference type="NCBI Taxonomy" id="1586481"/>
    <lineage>
        <taxon>Eukaryota</taxon>
        <taxon>Metazoa</taxon>
        <taxon>Ecdysozoa</taxon>
        <taxon>Arthropoda</taxon>
        <taxon>Hexapoda</taxon>
        <taxon>Insecta</taxon>
        <taxon>Pterygota</taxon>
        <taxon>Neoptera</taxon>
        <taxon>Endopterygota</taxon>
        <taxon>Coleoptera</taxon>
        <taxon>Polyphaga</taxon>
        <taxon>Cucujiformia</taxon>
        <taxon>Chrysomeloidea</taxon>
        <taxon>Cerambycidae</taxon>
        <taxon>Lamiinae</taxon>
        <taxon>Acanthocinini</taxon>
        <taxon>Exocentrus</taxon>
    </lineage>
</organism>
<protein>
    <recommendedName>
        <fullName evidence="2">Protein amnionless</fullName>
    </recommendedName>
</protein>
<evidence type="ECO:0000256" key="4">
    <source>
        <dbReference type="ARBA" id="ARBA00022475"/>
    </source>
</evidence>
<keyword evidence="9 10" id="KW-0472">Membrane</keyword>
<dbReference type="EMBL" id="JANEYG010000201">
    <property type="protein sequence ID" value="KAJ8911324.1"/>
    <property type="molecule type" value="Genomic_DNA"/>
</dbReference>
<evidence type="ECO:0000256" key="6">
    <source>
        <dbReference type="ARBA" id="ARBA00022729"/>
    </source>
</evidence>
<keyword evidence="5 10" id="KW-0812">Transmembrane</keyword>
<evidence type="ECO:0000256" key="5">
    <source>
        <dbReference type="ARBA" id="ARBA00022692"/>
    </source>
</evidence>
<dbReference type="Pfam" id="PF14828">
    <property type="entry name" value="Amnionless"/>
    <property type="match status" value="1"/>
</dbReference>